<dbReference type="EC" id="2.3.2.27" evidence="2"/>
<evidence type="ECO:0000256" key="1">
    <source>
        <dbReference type="ARBA" id="ARBA00000900"/>
    </source>
</evidence>
<dbReference type="InterPro" id="IPR000433">
    <property type="entry name" value="Znf_ZZ"/>
</dbReference>
<name>E4XW50_OIKDI</name>
<dbReference type="CDD" id="cd02249">
    <property type="entry name" value="ZZ"/>
    <property type="match status" value="1"/>
</dbReference>
<feature type="domain" description="ZZ-type" evidence="9">
    <location>
        <begin position="4"/>
        <end position="58"/>
    </location>
</feature>
<dbReference type="InterPro" id="IPR043145">
    <property type="entry name" value="Znf_ZZ_sf"/>
</dbReference>
<evidence type="ECO:0000256" key="8">
    <source>
        <dbReference type="SAM" id="Coils"/>
    </source>
</evidence>
<comment type="catalytic activity">
    <reaction evidence="1">
        <text>S-ubiquitinyl-[E2 ubiquitin-conjugating enzyme]-L-cysteine + [acceptor protein]-L-lysine = [E2 ubiquitin-conjugating enzyme]-L-cysteine + N(6)-ubiquitinyl-[acceptor protein]-L-lysine.</text>
        <dbReference type="EC" id="2.3.2.27"/>
    </reaction>
</comment>
<dbReference type="Gene3D" id="3.30.60.90">
    <property type="match status" value="1"/>
</dbReference>
<dbReference type="GO" id="GO:0008270">
    <property type="term" value="F:zinc ion binding"/>
    <property type="evidence" value="ECO:0007669"/>
    <property type="project" value="UniProtKB-KW"/>
</dbReference>
<dbReference type="SMART" id="SM00291">
    <property type="entry name" value="ZnF_ZZ"/>
    <property type="match status" value="1"/>
</dbReference>
<proteinExistence type="predicted"/>
<evidence type="ECO:0000313" key="11">
    <source>
        <dbReference type="Proteomes" id="UP000001307"/>
    </source>
</evidence>
<dbReference type="PANTHER" id="PTHR12268">
    <property type="entry name" value="E3 UBIQUITIN-PROTEIN LIGASE KCMF1"/>
    <property type="match status" value="1"/>
</dbReference>
<evidence type="ECO:0000259" key="9">
    <source>
        <dbReference type="PROSITE" id="PS50135"/>
    </source>
</evidence>
<dbReference type="InterPro" id="IPR050774">
    <property type="entry name" value="KCMF1/Dystrophin"/>
</dbReference>
<feature type="coiled-coil region" evidence="8">
    <location>
        <begin position="151"/>
        <end position="178"/>
    </location>
</feature>
<evidence type="ECO:0000256" key="3">
    <source>
        <dbReference type="ARBA" id="ARBA00022679"/>
    </source>
</evidence>
<evidence type="ECO:0000256" key="5">
    <source>
        <dbReference type="ARBA" id="ARBA00022771"/>
    </source>
</evidence>
<dbReference type="AlphaFoldDB" id="E4XW50"/>
<keyword evidence="4" id="KW-0479">Metal-binding</keyword>
<dbReference type="PROSITE" id="PS01357">
    <property type="entry name" value="ZF_ZZ_1"/>
    <property type="match status" value="1"/>
</dbReference>
<keyword evidence="6" id="KW-0862">Zinc</keyword>
<protein>
    <recommendedName>
        <fullName evidence="2">RING-type E3 ubiquitin transferase</fullName>
        <ecNumber evidence="2">2.3.2.27</ecNumber>
    </recommendedName>
</protein>
<dbReference type="GO" id="GO:0061630">
    <property type="term" value="F:ubiquitin protein ligase activity"/>
    <property type="evidence" value="ECO:0007669"/>
    <property type="project" value="UniProtKB-EC"/>
</dbReference>
<dbReference type="Pfam" id="PF00569">
    <property type="entry name" value="ZZ"/>
    <property type="match status" value="1"/>
</dbReference>
<reference evidence="10" key="1">
    <citation type="journal article" date="2010" name="Science">
        <title>Plasticity of animal genome architecture unmasked by rapid evolution of a pelagic tunicate.</title>
        <authorList>
            <person name="Denoeud F."/>
            <person name="Henriet S."/>
            <person name="Mungpakdee S."/>
            <person name="Aury J.M."/>
            <person name="Da Silva C."/>
            <person name="Brinkmann H."/>
            <person name="Mikhaleva J."/>
            <person name="Olsen L.C."/>
            <person name="Jubin C."/>
            <person name="Canestro C."/>
            <person name="Bouquet J.M."/>
            <person name="Danks G."/>
            <person name="Poulain J."/>
            <person name="Campsteijn C."/>
            <person name="Adamski M."/>
            <person name="Cross I."/>
            <person name="Yadetie F."/>
            <person name="Muffato M."/>
            <person name="Louis A."/>
            <person name="Butcher S."/>
            <person name="Tsagkogeorga G."/>
            <person name="Konrad A."/>
            <person name="Singh S."/>
            <person name="Jensen M.F."/>
            <person name="Cong E.H."/>
            <person name="Eikeseth-Otteraa H."/>
            <person name="Noel B."/>
            <person name="Anthouard V."/>
            <person name="Porcel B.M."/>
            <person name="Kachouri-Lafond R."/>
            <person name="Nishino A."/>
            <person name="Ugolini M."/>
            <person name="Chourrout P."/>
            <person name="Nishida H."/>
            <person name="Aasland R."/>
            <person name="Huzurbazar S."/>
            <person name="Westhof E."/>
            <person name="Delsuc F."/>
            <person name="Lehrach H."/>
            <person name="Reinhardt R."/>
            <person name="Weissenbach J."/>
            <person name="Roy S.W."/>
            <person name="Artiguenave F."/>
            <person name="Postlethwait J.H."/>
            <person name="Manak J.R."/>
            <person name="Thompson E.M."/>
            <person name="Jaillon O."/>
            <person name="Du Pasquier L."/>
            <person name="Boudinot P."/>
            <person name="Liberles D.A."/>
            <person name="Volff J.N."/>
            <person name="Philippe H."/>
            <person name="Lenhard B."/>
            <person name="Roest Crollius H."/>
            <person name="Wincker P."/>
            <person name="Chourrout D."/>
        </authorList>
    </citation>
    <scope>NUCLEOTIDE SEQUENCE [LARGE SCALE GENOMIC DNA]</scope>
</reference>
<keyword evidence="11" id="KW-1185">Reference proteome</keyword>
<accession>E4XW50</accession>
<dbReference type="OrthoDB" id="7873042at2759"/>
<dbReference type="EMBL" id="FN653232">
    <property type="protein sequence ID" value="CBY13910.1"/>
    <property type="molecule type" value="Genomic_DNA"/>
</dbReference>
<dbReference type="Proteomes" id="UP000001307">
    <property type="component" value="Unassembled WGS sequence"/>
</dbReference>
<evidence type="ECO:0000256" key="4">
    <source>
        <dbReference type="ARBA" id="ARBA00022723"/>
    </source>
</evidence>
<evidence type="ECO:0000256" key="6">
    <source>
        <dbReference type="ARBA" id="ARBA00022833"/>
    </source>
</evidence>
<dbReference type="GO" id="GO:0099536">
    <property type="term" value="P:synaptic signaling"/>
    <property type="evidence" value="ECO:0007669"/>
    <property type="project" value="TreeGrafter"/>
</dbReference>
<sequence>MSKHPGIICDVCNVSNFDGTRYKCLVCFDYDLCGRCYSSGATSHKQNHRMQSITIRGLNHGSDRDIRRHGNYVCPYCRNFGFNVSESETRTCIRHKCVFPDRSVRICICKTSYKDKHVDSTCTVCNVAAPAKANQTITNLHKLRISEIEDEKTLAESIENIEDKLTDLDDQIQQINSEKTILLSEKELAEVKLISLKEAKKSETTVTPSFGKTLD</sequence>
<gene>
    <name evidence="10" type="ORF">GSOID_T00006865001</name>
</gene>
<evidence type="ECO:0000256" key="2">
    <source>
        <dbReference type="ARBA" id="ARBA00012483"/>
    </source>
</evidence>
<dbReference type="InParanoid" id="E4XW50"/>
<evidence type="ECO:0000313" key="10">
    <source>
        <dbReference type="EMBL" id="CBY13910.1"/>
    </source>
</evidence>
<dbReference type="PANTHER" id="PTHR12268:SF13">
    <property type="entry name" value="E3 UBIQUITIN-PROTEIN LIGASE KCMF1"/>
    <property type="match status" value="1"/>
</dbReference>
<dbReference type="SUPFAM" id="SSF57850">
    <property type="entry name" value="RING/U-box"/>
    <property type="match status" value="1"/>
</dbReference>
<dbReference type="GO" id="GO:0045202">
    <property type="term" value="C:synapse"/>
    <property type="evidence" value="ECO:0007669"/>
    <property type="project" value="GOC"/>
</dbReference>
<keyword evidence="3" id="KW-0808">Transferase</keyword>
<organism evidence="10">
    <name type="scientific">Oikopleura dioica</name>
    <name type="common">Tunicate</name>
    <dbReference type="NCBI Taxonomy" id="34765"/>
    <lineage>
        <taxon>Eukaryota</taxon>
        <taxon>Metazoa</taxon>
        <taxon>Chordata</taxon>
        <taxon>Tunicata</taxon>
        <taxon>Appendicularia</taxon>
        <taxon>Copelata</taxon>
        <taxon>Oikopleuridae</taxon>
        <taxon>Oikopleura</taxon>
    </lineage>
</organism>
<keyword evidence="5 7" id="KW-0863">Zinc-finger</keyword>
<evidence type="ECO:0000256" key="7">
    <source>
        <dbReference type="PROSITE-ProRule" id="PRU00228"/>
    </source>
</evidence>
<dbReference type="GO" id="GO:0005886">
    <property type="term" value="C:plasma membrane"/>
    <property type="evidence" value="ECO:0007669"/>
    <property type="project" value="TreeGrafter"/>
</dbReference>
<dbReference type="PROSITE" id="PS50135">
    <property type="entry name" value="ZF_ZZ_2"/>
    <property type="match status" value="1"/>
</dbReference>
<keyword evidence="8" id="KW-0175">Coiled coil</keyword>